<evidence type="ECO:0000313" key="2">
    <source>
        <dbReference type="EMBL" id="GLQ08014.1"/>
    </source>
</evidence>
<reference evidence="2" key="1">
    <citation type="journal article" date="2014" name="Int. J. Syst. Evol. Microbiol.">
        <title>Complete genome of a new Firmicutes species belonging to the dominant human colonic microbiota ('Ruminococcus bicirculans') reveals two chromosomes and a selective capacity to utilize plant glucans.</title>
        <authorList>
            <consortium name="NISC Comparative Sequencing Program"/>
            <person name="Wegmann U."/>
            <person name="Louis P."/>
            <person name="Goesmann A."/>
            <person name="Henrissat B."/>
            <person name="Duncan S.H."/>
            <person name="Flint H.J."/>
        </authorList>
    </citation>
    <scope>NUCLEOTIDE SEQUENCE</scope>
    <source>
        <strain evidence="2">NBRC 103408</strain>
    </source>
</reference>
<dbReference type="RefSeq" id="WP_169561867.1">
    <property type="nucleotide sequence ID" value="NZ_BSNF01000010.1"/>
</dbReference>
<keyword evidence="3" id="KW-1185">Reference proteome</keyword>
<organism evidence="2 3">
    <name type="scientific">Sneathiella chinensis</name>
    <dbReference type="NCBI Taxonomy" id="349750"/>
    <lineage>
        <taxon>Bacteria</taxon>
        <taxon>Pseudomonadati</taxon>
        <taxon>Pseudomonadota</taxon>
        <taxon>Alphaproteobacteria</taxon>
        <taxon>Sneathiellales</taxon>
        <taxon>Sneathiellaceae</taxon>
        <taxon>Sneathiella</taxon>
    </lineage>
</organism>
<comment type="caution">
    <text evidence="2">The sequence shown here is derived from an EMBL/GenBank/DDBJ whole genome shotgun (WGS) entry which is preliminary data.</text>
</comment>
<dbReference type="InterPro" id="IPR050181">
    <property type="entry name" value="Cold_shock_domain"/>
</dbReference>
<dbReference type="Pfam" id="PF00313">
    <property type="entry name" value="CSD"/>
    <property type="match status" value="2"/>
</dbReference>
<dbReference type="InterPro" id="IPR002059">
    <property type="entry name" value="CSP_DNA-bd"/>
</dbReference>
<reference evidence="2" key="2">
    <citation type="submission" date="2023-01" db="EMBL/GenBank/DDBJ databases">
        <title>Draft genome sequence of Sneathiella chinensis strain NBRC 103408.</title>
        <authorList>
            <person name="Sun Q."/>
            <person name="Mori K."/>
        </authorList>
    </citation>
    <scope>NUCLEOTIDE SEQUENCE</scope>
    <source>
        <strain evidence="2">NBRC 103408</strain>
    </source>
</reference>
<dbReference type="EMBL" id="BSNF01000010">
    <property type="protein sequence ID" value="GLQ08014.1"/>
    <property type="molecule type" value="Genomic_DNA"/>
</dbReference>
<accession>A0ABQ5U7A0</accession>
<dbReference type="PRINTS" id="PR00050">
    <property type="entry name" value="COLDSHOCK"/>
</dbReference>
<dbReference type="CDD" id="cd04458">
    <property type="entry name" value="CSP_CDS"/>
    <property type="match status" value="1"/>
</dbReference>
<gene>
    <name evidence="2" type="ORF">GCM10007924_32360</name>
</gene>
<dbReference type="InterPro" id="IPR011129">
    <property type="entry name" value="CSD"/>
</dbReference>
<dbReference type="PROSITE" id="PS51857">
    <property type="entry name" value="CSD_2"/>
    <property type="match status" value="1"/>
</dbReference>
<evidence type="ECO:0000313" key="3">
    <source>
        <dbReference type="Proteomes" id="UP001161409"/>
    </source>
</evidence>
<dbReference type="SUPFAM" id="SSF50249">
    <property type="entry name" value="Nucleic acid-binding proteins"/>
    <property type="match status" value="2"/>
</dbReference>
<dbReference type="Gene3D" id="2.40.50.140">
    <property type="entry name" value="Nucleic acid-binding proteins"/>
    <property type="match status" value="2"/>
</dbReference>
<dbReference type="InterPro" id="IPR012340">
    <property type="entry name" value="NA-bd_OB-fold"/>
</dbReference>
<feature type="domain" description="CSD" evidence="1">
    <location>
        <begin position="13"/>
        <end position="79"/>
    </location>
</feature>
<dbReference type="Proteomes" id="UP001161409">
    <property type="component" value="Unassembled WGS sequence"/>
</dbReference>
<sequence>MNDRKSSKPVRKNIAATVKFFDEAKGFGFVSPADGSPDAFVHISVVQDTSYTEFTEGMRIVVDLVEGDRGPQVAAIHEPEGGAAGDAGTLDETEVDGIVTRFVPEHRYGLVTPENGGADIFFHTNMLERSEVDMDNFGVDAKVKCVVRRGLKGPIADKLEVL</sequence>
<dbReference type="SMART" id="SM00357">
    <property type="entry name" value="CSP"/>
    <property type="match status" value="2"/>
</dbReference>
<protein>
    <recommendedName>
        <fullName evidence="1">CSD domain-containing protein</fullName>
    </recommendedName>
</protein>
<name>A0ABQ5U7A0_9PROT</name>
<proteinExistence type="predicted"/>
<evidence type="ECO:0000259" key="1">
    <source>
        <dbReference type="PROSITE" id="PS51857"/>
    </source>
</evidence>
<dbReference type="PANTHER" id="PTHR11544">
    <property type="entry name" value="COLD SHOCK DOMAIN CONTAINING PROTEINS"/>
    <property type="match status" value="1"/>
</dbReference>